<proteinExistence type="predicted"/>
<organism evidence="1 2">
    <name type="scientific">Rhododendron molle</name>
    <name type="common">Chinese azalea</name>
    <name type="synonym">Azalea mollis</name>
    <dbReference type="NCBI Taxonomy" id="49168"/>
    <lineage>
        <taxon>Eukaryota</taxon>
        <taxon>Viridiplantae</taxon>
        <taxon>Streptophyta</taxon>
        <taxon>Embryophyta</taxon>
        <taxon>Tracheophyta</taxon>
        <taxon>Spermatophyta</taxon>
        <taxon>Magnoliopsida</taxon>
        <taxon>eudicotyledons</taxon>
        <taxon>Gunneridae</taxon>
        <taxon>Pentapetalae</taxon>
        <taxon>asterids</taxon>
        <taxon>Ericales</taxon>
        <taxon>Ericaceae</taxon>
        <taxon>Ericoideae</taxon>
        <taxon>Rhodoreae</taxon>
        <taxon>Rhododendron</taxon>
    </lineage>
</organism>
<keyword evidence="2" id="KW-1185">Reference proteome</keyword>
<accession>A0ACC0Q3Y6</accession>
<gene>
    <name evidence="1" type="ORF">RHMOL_Rhmol01G0200600</name>
</gene>
<evidence type="ECO:0000313" key="1">
    <source>
        <dbReference type="EMBL" id="KAI8572460.1"/>
    </source>
</evidence>
<name>A0ACC0Q3Y6_RHOML</name>
<reference evidence="1" key="1">
    <citation type="submission" date="2022-02" db="EMBL/GenBank/DDBJ databases">
        <title>Plant Genome Project.</title>
        <authorList>
            <person name="Zhang R.-G."/>
        </authorList>
    </citation>
    <scope>NUCLEOTIDE SEQUENCE</scope>
    <source>
        <strain evidence="1">AT1</strain>
    </source>
</reference>
<dbReference type="Proteomes" id="UP001062846">
    <property type="component" value="Chromosome 1"/>
</dbReference>
<evidence type="ECO:0000313" key="2">
    <source>
        <dbReference type="Proteomes" id="UP001062846"/>
    </source>
</evidence>
<comment type="caution">
    <text evidence="1">The sequence shown here is derived from an EMBL/GenBank/DDBJ whole genome shotgun (WGS) entry which is preliminary data.</text>
</comment>
<sequence>MSITSKFLPLHLSFPNPNPKFPSPTPTPRPLSHPKPLTIRCAKKRQRTGNLRYPSEKRKLKSKQKTQIDEADKFEGFWRLYKLGFPVHRDPGKDFLGVSDALLEQIAKALKFPKRTRQSNESPNTYSTTKITCLTKRVLNLSIVAVTLSLTISSSISKGMAQDLELERYTDSKQGFTLLRPPSWVKVEKAGATVLFEEPNKATNNLGIVVSPVRLTKLEEFGSPQFVADKLIQVEKRKESTKDADIIGISERSGNGGLQVYEFEYKLDSTRGGMKRIFTAVFVASKKLYILNIAHSDKPEGPLDMHRKRLLEQVLHSFDAAL</sequence>
<protein>
    <submittedName>
        <fullName evidence="1">Uncharacterized protein</fullName>
    </submittedName>
</protein>
<dbReference type="EMBL" id="CM046388">
    <property type="protein sequence ID" value="KAI8572460.1"/>
    <property type="molecule type" value="Genomic_DNA"/>
</dbReference>